<dbReference type="PANTHER" id="PTHR13135">
    <property type="entry name" value="CYTOSOLIC RESINIFERATOXIN BINDING PROTEIN RBP-26"/>
    <property type="match status" value="1"/>
</dbReference>
<feature type="compositionally biased region" description="Basic and acidic residues" evidence="11">
    <location>
        <begin position="149"/>
        <end position="171"/>
    </location>
</feature>
<dbReference type="InterPro" id="IPR038092">
    <property type="entry name" value="PHAX_RNA-binding_sf"/>
</dbReference>
<feature type="compositionally biased region" description="Basic residues" evidence="11">
    <location>
        <begin position="300"/>
        <end position="312"/>
    </location>
</feature>
<feature type="region of interest" description="Disordered" evidence="11">
    <location>
        <begin position="147"/>
        <end position="171"/>
    </location>
</feature>
<evidence type="ECO:0000256" key="4">
    <source>
        <dbReference type="ARBA" id="ARBA00016856"/>
    </source>
</evidence>
<dbReference type="GO" id="GO:0006408">
    <property type="term" value="P:snRNA export from nucleus"/>
    <property type="evidence" value="ECO:0007669"/>
    <property type="project" value="InterPro"/>
</dbReference>
<comment type="subcellular location">
    <subcellularLocation>
        <location evidence="2">Cytoplasm</location>
    </subcellularLocation>
    <subcellularLocation>
        <location evidence="1">Nucleus</location>
    </subcellularLocation>
</comment>
<feature type="compositionally biased region" description="Basic and acidic residues" evidence="11">
    <location>
        <begin position="314"/>
        <end position="347"/>
    </location>
</feature>
<reference evidence="13" key="1">
    <citation type="submission" date="2021-10" db="EMBL/GenBank/DDBJ databases">
        <title>Tropical sea cucumber genome reveals ecological adaptation and Cuvierian tubules defense mechanism.</title>
        <authorList>
            <person name="Chen T."/>
        </authorList>
    </citation>
    <scope>NUCLEOTIDE SEQUENCE</scope>
    <source>
        <strain evidence="13">Nanhai2018</strain>
        <tissue evidence="13">Muscle</tissue>
    </source>
</reference>
<keyword evidence="8" id="KW-0653">Protein transport</keyword>
<keyword evidence="5" id="KW-0813">Transport</keyword>
<dbReference type="OrthoDB" id="20573at2759"/>
<accession>A0A9Q1BML4</accession>
<feature type="region of interest" description="Disordered" evidence="11">
    <location>
        <begin position="299"/>
        <end position="393"/>
    </location>
</feature>
<dbReference type="Gene3D" id="1.10.10.1440">
    <property type="entry name" value="PHAX RNA-binding domain"/>
    <property type="match status" value="1"/>
</dbReference>
<evidence type="ECO:0000256" key="11">
    <source>
        <dbReference type="SAM" id="MobiDB-lite"/>
    </source>
</evidence>
<evidence type="ECO:0000256" key="8">
    <source>
        <dbReference type="ARBA" id="ARBA00022927"/>
    </source>
</evidence>
<evidence type="ECO:0000256" key="5">
    <source>
        <dbReference type="ARBA" id="ARBA00022448"/>
    </source>
</evidence>
<dbReference type="FunFam" id="1.10.10.1440:FF:000001">
    <property type="entry name" value="phosphorylated adapter RNA export protein-like"/>
    <property type="match status" value="1"/>
</dbReference>
<feature type="compositionally biased region" description="Polar residues" evidence="11">
    <location>
        <begin position="51"/>
        <end position="64"/>
    </location>
</feature>
<keyword evidence="6" id="KW-0963">Cytoplasm</keyword>
<gene>
    <name evidence="13" type="ORF">HOLleu_28792</name>
</gene>
<comment type="similarity">
    <text evidence="3">Belongs to the PHAX family.</text>
</comment>
<feature type="compositionally biased region" description="Basic and acidic residues" evidence="11">
    <location>
        <begin position="373"/>
        <end position="383"/>
    </location>
</feature>
<dbReference type="GO" id="GO:0015031">
    <property type="term" value="P:protein transport"/>
    <property type="evidence" value="ECO:0007669"/>
    <property type="project" value="UniProtKB-KW"/>
</dbReference>
<dbReference type="GO" id="GO:0003723">
    <property type="term" value="F:RNA binding"/>
    <property type="evidence" value="ECO:0007669"/>
    <property type="project" value="UniProtKB-KW"/>
</dbReference>
<keyword evidence="9" id="KW-0539">Nucleus</keyword>
<dbReference type="GO" id="GO:0005737">
    <property type="term" value="C:cytoplasm"/>
    <property type="evidence" value="ECO:0007669"/>
    <property type="project" value="UniProtKB-SubCell"/>
</dbReference>
<evidence type="ECO:0000256" key="10">
    <source>
        <dbReference type="ARBA" id="ARBA00030834"/>
    </source>
</evidence>
<dbReference type="GO" id="GO:0005634">
    <property type="term" value="C:nucleus"/>
    <property type="evidence" value="ECO:0007669"/>
    <property type="project" value="UniProtKB-SubCell"/>
</dbReference>
<evidence type="ECO:0000256" key="9">
    <source>
        <dbReference type="ARBA" id="ARBA00023242"/>
    </source>
</evidence>
<dbReference type="EMBL" id="JAIZAY010000014">
    <property type="protein sequence ID" value="KAJ8029410.1"/>
    <property type="molecule type" value="Genomic_DNA"/>
</dbReference>
<sequence>MASTTSYRSQPAQQSSDSESSESDNDQPWKRQKQPKGAVAKERSMVIAPPQEQSIPSLFGTSSKGGVKRKRNNVWGEVVQKQVEEEVARDITQFDMEHSKERDVESYSFKDDSVSKPILLGNPVSFEENVHHHRRRRMPEALGESYEDPWLKDDNKEENGDRVSVKDRLGSRNDIQKAKDRLDLEGQESWERHEDTNMRFITITPEMHDKEVAGQLAFSLQEPKRDMVQTVVYELGVEKTLEIWEKTCKIEKTGGMMVNNGSRRRTPGGVFFQLIKTDGEIPKEKKDIIFAMSVFEGKRDSRKKRRRTRQRAHMQMEVDEKPKDDMNVDKDNSSDNESNKEGARDVDVANVKEVSGADEGKAIPADDTAPVKTEVKVEAKVEEAEMEEGEVSD</sequence>
<feature type="compositionally biased region" description="Polar residues" evidence="11">
    <location>
        <begin position="1"/>
        <end position="12"/>
    </location>
</feature>
<protein>
    <recommendedName>
        <fullName evidence="4">Phosphorylated adapter RNA export protein</fullName>
    </recommendedName>
    <alternativeName>
        <fullName evidence="10">RNA U small nuclear RNA export adapter protein</fullName>
    </alternativeName>
</protein>
<evidence type="ECO:0000256" key="1">
    <source>
        <dbReference type="ARBA" id="ARBA00004123"/>
    </source>
</evidence>
<dbReference type="InterPro" id="IPR019385">
    <property type="entry name" value="PHAX_RNA-binding_domain"/>
</dbReference>
<proteinExistence type="inferred from homology"/>
<comment type="caution">
    <text evidence="13">The sequence shown here is derived from an EMBL/GenBank/DDBJ whole genome shotgun (WGS) entry which is preliminary data.</text>
</comment>
<organism evidence="13 14">
    <name type="scientific">Holothuria leucospilota</name>
    <name type="common">Black long sea cucumber</name>
    <name type="synonym">Mertensiothuria leucospilota</name>
    <dbReference type="NCBI Taxonomy" id="206669"/>
    <lineage>
        <taxon>Eukaryota</taxon>
        <taxon>Metazoa</taxon>
        <taxon>Echinodermata</taxon>
        <taxon>Eleutherozoa</taxon>
        <taxon>Echinozoa</taxon>
        <taxon>Holothuroidea</taxon>
        <taxon>Aspidochirotacea</taxon>
        <taxon>Aspidochirotida</taxon>
        <taxon>Holothuriidae</taxon>
        <taxon>Holothuria</taxon>
    </lineage>
</organism>
<evidence type="ECO:0000256" key="2">
    <source>
        <dbReference type="ARBA" id="ARBA00004496"/>
    </source>
</evidence>
<evidence type="ECO:0000313" key="13">
    <source>
        <dbReference type="EMBL" id="KAJ8029410.1"/>
    </source>
</evidence>
<dbReference type="PANTHER" id="PTHR13135:SF0">
    <property type="entry name" value="PHOSPHORYLATED ADAPTER RNA EXPORT PROTEIN"/>
    <property type="match status" value="1"/>
</dbReference>
<dbReference type="AlphaFoldDB" id="A0A9Q1BML4"/>
<feature type="compositionally biased region" description="Acidic residues" evidence="11">
    <location>
        <begin position="384"/>
        <end position="393"/>
    </location>
</feature>
<dbReference type="InterPro" id="IPR039047">
    <property type="entry name" value="PHAX"/>
</dbReference>
<evidence type="ECO:0000256" key="7">
    <source>
        <dbReference type="ARBA" id="ARBA00022884"/>
    </source>
</evidence>
<feature type="domain" description="Phosphorylated adapter RNA export protein RNA-binding" evidence="12">
    <location>
        <begin position="213"/>
        <end position="291"/>
    </location>
</feature>
<evidence type="ECO:0000313" key="14">
    <source>
        <dbReference type="Proteomes" id="UP001152320"/>
    </source>
</evidence>
<dbReference type="Pfam" id="PF10258">
    <property type="entry name" value="PHAX_RNA-bd"/>
    <property type="match status" value="1"/>
</dbReference>
<name>A0A9Q1BML4_HOLLE</name>
<keyword evidence="14" id="KW-1185">Reference proteome</keyword>
<dbReference type="Proteomes" id="UP001152320">
    <property type="component" value="Chromosome 14"/>
</dbReference>
<evidence type="ECO:0000259" key="12">
    <source>
        <dbReference type="Pfam" id="PF10258"/>
    </source>
</evidence>
<keyword evidence="7" id="KW-0694">RNA-binding</keyword>
<feature type="region of interest" description="Disordered" evidence="11">
    <location>
        <begin position="1"/>
        <end position="67"/>
    </location>
</feature>
<evidence type="ECO:0000256" key="6">
    <source>
        <dbReference type="ARBA" id="ARBA00022490"/>
    </source>
</evidence>
<evidence type="ECO:0000256" key="3">
    <source>
        <dbReference type="ARBA" id="ARBA00006094"/>
    </source>
</evidence>